<keyword evidence="2" id="KW-1185">Reference proteome</keyword>
<organism evidence="1 2">
    <name type="scientific">Actinacidiphila oryziradicis</name>
    <dbReference type="NCBI Taxonomy" id="2571141"/>
    <lineage>
        <taxon>Bacteria</taxon>
        <taxon>Bacillati</taxon>
        <taxon>Actinomycetota</taxon>
        <taxon>Actinomycetes</taxon>
        <taxon>Kitasatosporales</taxon>
        <taxon>Streptomycetaceae</taxon>
        <taxon>Actinacidiphila</taxon>
    </lineage>
</organism>
<evidence type="ECO:0000313" key="2">
    <source>
        <dbReference type="Proteomes" id="UP000305778"/>
    </source>
</evidence>
<dbReference type="EMBL" id="SUMC01000013">
    <property type="protein sequence ID" value="TKA10638.1"/>
    <property type="molecule type" value="Genomic_DNA"/>
</dbReference>
<proteinExistence type="predicted"/>
<protein>
    <recommendedName>
        <fullName evidence="3">HEAT repeat domain-containing protein</fullName>
    </recommendedName>
</protein>
<sequence length="419" mass="45151">MCGDALLGGAPGVERLLAELRAAAQRNAAYDREAALDALLDAPPELWLQLDRFARRTEQQRLELHGGDLLGLLLASLDRDGRLRQAAVERLAGTGGPLAVSALALRTADWVTPVRERAVAALTRRTAPDEAAAAVRLLIRLRDRHRSGGLIEAYGRVLAEPERRRAVRALAADEDPPTRRFGVGLALELGEYVRGDLLRTALRDPDQACRRLCAQRLLELDPEQAGRLLGSRSAVVRELAVAALPDDVPAARLVGPLADRARIVRAQARWRLYSRGEPPVDVYRKQLAKCGPSTPARLAAGLATGLGECGEASDVALLRRLTAPVPPVAWPPLVRRSAVHAIGRLVRPADRVTVLAPLALDPDPGVAREVFEALLPVAGSVPLETIWLGRAHSESSVRRAADRLLRAAKSAGHERPDTA</sequence>
<gene>
    <name evidence="1" type="ORF">FCI23_16420</name>
</gene>
<dbReference type="Proteomes" id="UP000305778">
    <property type="component" value="Unassembled WGS sequence"/>
</dbReference>
<reference evidence="1 2" key="1">
    <citation type="submission" date="2019-04" db="EMBL/GenBank/DDBJ databases">
        <title>Streptomyces oryziradicis sp. nov., a novel actinomycete isolated from rhizosphere soil of rice (Oryza sativa L.).</title>
        <authorList>
            <person name="Li C."/>
        </authorList>
    </citation>
    <scope>NUCLEOTIDE SEQUENCE [LARGE SCALE GENOMIC DNA]</scope>
    <source>
        <strain evidence="1 2">NEAU-C40</strain>
    </source>
</reference>
<dbReference type="AlphaFoldDB" id="A0A4U0SNB2"/>
<name>A0A4U0SNB2_9ACTN</name>
<comment type="caution">
    <text evidence="1">The sequence shown here is derived from an EMBL/GenBank/DDBJ whole genome shotgun (WGS) entry which is preliminary data.</text>
</comment>
<dbReference type="InterPro" id="IPR016024">
    <property type="entry name" value="ARM-type_fold"/>
</dbReference>
<dbReference type="SUPFAM" id="SSF48371">
    <property type="entry name" value="ARM repeat"/>
    <property type="match status" value="1"/>
</dbReference>
<evidence type="ECO:0008006" key="3">
    <source>
        <dbReference type="Google" id="ProtNLM"/>
    </source>
</evidence>
<evidence type="ECO:0000313" key="1">
    <source>
        <dbReference type="EMBL" id="TKA10638.1"/>
    </source>
</evidence>
<accession>A0A4U0SNB2</accession>
<dbReference type="OrthoDB" id="3374146at2"/>